<dbReference type="PANTHER" id="PTHR38011:SF11">
    <property type="entry name" value="2,5-DIAMINO-6-RIBOSYLAMINO-4(3H)-PYRIMIDINONE 5'-PHOSPHATE REDUCTASE"/>
    <property type="match status" value="1"/>
</dbReference>
<organism evidence="2 3">
    <name type="scientific">Oerskovia rustica</name>
    <dbReference type="NCBI Taxonomy" id="2762237"/>
    <lineage>
        <taxon>Bacteria</taxon>
        <taxon>Bacillati</taxon>
        <taxon>Actinomycetota</taxon>
        <taxon>Actinomycetes</taxon>
        <taxon>Micrococcales</taxon>
        <taxon>Cellulomonadaceae</taxon>
        <taxon>Oerskovia</taxon>
    </lineage>
</organism>
<dbReference type="PANTHER" id="PTHR38011">
    <property type="entry name" value="DIHYDROFOLATE REDUCTASE FAMILY PROTEIN (AFU_ORTHOLOGUE AFUA_8G06820)"/>
    <property type="match status" value="1"/>
</dbReference>
<proteinExistence type="predicted"/>
<dbReference type="Proteomes" id="UP000641803">
    <property type="component" value="Unassembled WGS sequence"/>
</dbReference>
<comment type="caution">
    <text evidence="2">The sequence shown here is derived from an EMBL/GenBank/DDBJ whole genome shotgun (WGS) entry which is preliminary data.</text>
</comment>
<keyword evidence="3" id="KW-1185">Reference proteome</keyword>
<feature type="domain" description="Bacterial bifunctional deaminase-reductase C-terminal" evidence="1">
    <location>
        <begin position="13"/>
        <end position="177"/>
    </location>
</feature>
<protein>
    <submittedName>
        <fullName evidence="2">Dihydrofolate reductase</fullName>
    </submittedName>
</protein>
<gene>
    <name evidence="2" type="ORF">H9652_16090</name>
</gene>
<dbReference type="Gene3D" id="3.40.430.10">
    <property type="entry name" value="Dihydrofolate Reductase, subunit A"/>
    <property type="match status" value="1"/>
</dbReference>
<accession>A0ABR8RVW1</accession>
<reference evidence="2 3" key="1">
    <citation type="submission" date="2020-08" db="EMBL/GenBank/DDBJ databases">
        <title>A Genomic Blueprint of the Chicken Gut Microbiome.</title>
        <authorList>
            <person name="Gilroy R."/>
            <person name="Ravi A."/>
            <person name="Getino M."/>
            <person name="Pursley I."/>
            <person name="Horton D.L."/>
            <person name="Alikhan N.-F."/>
            <person name="Baker D."/>
            <person name="Gharbi K."/>
            <person name="Hall N."/>
            <person name="Watson M."/>
            <person name="Adriaenssens E.M."/>
            <person name="Foster-Nyarko E."/>
            <person name="Jarju S."/>
            <person name="Secka A."/>
            <person name="Antonio M."/>
            <person name="Oren A."/>
            <person name="Chaudhuri R."/>
            <person name="La Ragione R.M."/>
            <person name="Hildebrand F."/>
            <person name="Pallen M.J."/>
        </authorList>
    </citation>
    <scope>NUCLEOTIDE SEQUENCE [LARGE SCALE GENOMIC DNA]</scope>
    <source>
        <strain evidence="2 3">Sa4CUA1</strain>
    </source>
</reference>
<dbReference type="Pfam" id="PF01872">
    <property type="entry name" value="RibD_C"/>
    <property type="match status" value="1"/>
</dbReference>
<name>A0ABR8RVW1_9CELL</name>
<dbReference type="InterPro" id="IPR050765">
    <property type="entry name" value="Riboflavin_Biosynth_HTPR"/>
</dbReference>
<sequence length="189" mass="20472">MDMRAPRRWTGAVFIGVSLDGYVARPDGDLDWLTTPSPRGHVAAAPTTPALVWETFFPTVDAVVMGRATYETVLGFDEWAFEGKTVVVLSTTLRTDDPRVAVATSVEQARRLLDRNGAGRVYVDGGRTIQSFLTAGLVDELTVSIAPVLIGHGKRLFGDLDRDVLLTLRGTHATPEDGLVRVTYTVSTA</sequence>
<dbReference type="SUPFAM" id="SSF53597">
    <property type="entry name" value="Dihydrofolate reductase-like"/>
    <property type="match status" value="1"/>
</dbReference>
<evidence type="ECO:0000259" key="1">
    <source>
        <dbReference type="Pfam" id="PF01872"/>
    </source>
</evidence>
<evidence type="ECO:0000313" key="3">
    <source>
        <dbReference type="Proteomes" id="UP000641803"/>
    </source>
</evidence>
<evidence type="ECO:0000313" key="2">
    <source>
        <dbReference type="EMBL" id="MBD7951924.1"/>
    </source>
</evidence>
<dbReference type="EMBL" id="JACSQQ010000034">
    <property type="protein sequence ID" value="MBD7951924.1"/>
    <property type="molecule type" value="Genomic_DNA"/>
</dbReference>
<dbReference type="InterPro" id="IPR002734">
    <property type="entry name" value="RibDG_C"/>
</dbReference>
<dbReference type="InterPro" id="IPR024072">
    <property type="entry name" value="DHFR-like_dom_sf"/>
</dbReference>